<feature type="binding site" evidence="8 12">
    <location>
        <position position="353"/>
    </location>
    <ligand>
        <name>substrate</name>
    </ligand>
</feature>
<evidence type="ECO:0000256" key="1">
    <source>
        <dbReference type="ARBA" id="ARBA00003850"/>
    </source>
</evidence>
<dbReference type="NCBIfam" id="TIGR00069">
    <property type="entry name" value="hisD"/>
    <property type="match status" value="1"/>
</dbReference>
<dbReference type="RefSeq" id="WP_143155613.1">
    <property type="nucleotide sequence ID" value="NZ_FQVW01000015.1"/>
</dbReference>
<feature type="binding site" evidence="8 12">
    <location>
        <position position="407"/>
    </location>
    <ligand>
        <name>substrate</name>
    </ligand>
</feature>
<dbReference type="OrthoDB" id="9805269at2"/>
<evidence type="ECO:0000256" key="7">
    <source>
        <dbReference type="ARBA" id="ARBA00049489"/>
    </source>
</evidence>
<feature type="binding site" evidence="8 12">
    <location>
        <position position="254"/>
    </location>
    <ligand>
        <name>substrate</name>
    </ligand>
</feature>
<dbReference type="InterPro" id="IPR016161">
    <property type="entry name" value="Ald_DH/histidinol_DH"/>
</dbReference>
<feature type="binding site" evidence="8 13">
    <location>
        <position position="254"/>
    </location>
    <ligand>
        <name>Zn(2+)</name>
        <dbReference type="ChEBI" id="CHEBI:29105"/>
    </ligand>
</feature>
<evidence type="ECO:0000256" key="5">
    <source>
        <dbReference type="ARBA" id="ARBA00022833"/>
    </source>
</evidence>
<sequence length="425" mass="46326">MKIIAADEFIEKSKPSYSQNLDIDQTVLSIINNVQQNGDEALYSYTKKYDLVQLDNFLVSEKEIDEANDSVDKDFTLALKQAKDNIISYHSNQRETSWFTESTNGTLLGQKITPLDRVGIYVPGGKAAYPSTVLMNGIPALIAGVNEISITTPVNRAGKVNPYVLAAASLLGIKRIYKLGGAQAIAALAYGTETVNKVDKIVGPGNSYVARAKKWVFGDVAIDMIAGPSEICILADEDANPTYIAADLLSQAEHDEEARAICITTSSCLAEKVRNEVYQQLDKLERKEIASSSIENYGRIVLADSLENAFQIINELAPEHLELMIENPTEKLPYIKHAGAIFLGSYSPEPLGDYFAGPNHTLPTSGTAKFSSPLGVYDFVKKSSIIHYSKEALLQASDQIVKLASTEGLTAHANSILVRKEDEDA</sequence>
<dbReference type="UniPathway" id="UPA00031">
    <property type="reaction ID" value="UER00014"/>
</dbReference>
<evidence type="ECO:0000256" key="13">
    <source>
        <dbReference type="PIRSR" id="PIRSR000099-4"/>
    </source>
</evidence>
<keyword evidence="8" id="KW-0028">Amino-acid biosynthesis</keyword>
<dbReference type="FunFam" id="3.40.50.1980:FF:000001">
    <property type="entry name" value="Histidinol dehydrogenase"/>
    <property type="match status" value="1"/>
</dbReference>
<feature type="active site" description="Proton acceptor" evidence="8 10">
    <location>
        <position position="320"/>
    </location>
</feature>
<comment type="similarity">
    <text evidence="2 8 9 14">Belongs to the histidinol dehydrogenase family.</text>
</comment>
<name>A0A1M5H135_9BACI</name>
<feature type="binding site" evidence="8 12">
    <location>
        <position position="251"/>
    </location>
    <ligand>
        <name>substrate</name>
    </ligand>
</feature>
<dbReference type="EMBL" id="FQVW01000015">
    <property type="protein sequence ID" value="SHG09432.1"/>
    <property type="molecule type" value="Genomic_DNA"/>
</dbReference>
<evidence type="ECO:0000256" key="9">
    <source>
        <dbReference type="PIRNR" id="PIRNR000099"/>
    </source>
</evidence>
<feature type="binding site" evidence="8 12">
    <location>
        <position position="320"/>
    </location>
    <ligand>
        <name>substrate</name>
    </ligand>
</feature>
<feature type="binding site" evidence="8 11">
    <location>
        <position position="121"/>
    </location>
    <ligand>
        <name>NAD(+)</name>
        <dbReference type="ChEBI" id="CHEBI:57540"/>
    </ligand>
</feature>
<gene>
    <name evidence="8" type="primary">hisD</name>
    <name evidence="15" type="ORF">SAMN05216225_101546</name>
</gene>
<evidence type="ECO:0000256" key="12">
    <source>
        <dbReference type="PIRSR" id="PIRSR000099-3"/>
    </source>
</evidence>
<evidence type="ECO:0000256" key="10">
    <source>
        <dbReference type="PIRSR" id="PIRSR000099-1"/>
    </source>
</evidence>
<dbReference type="GO" id="GO:0005829">
    <property type="term" value="C:cytosol"/>
    <property type="evidence" value="ECO:0007669"/>
    <property type="project" value="TreeGrafter"/>
</dbReference>
<dbReference type="FunFam" id="3.40.50.1980:FF:000026">
    <property type="entry name" value="Histidinol dehydrogenase"/>
    <property type="match status" value="1"/>
</dbReference>
<feature type="binding site" evidence="8 12">
    <location>
        <position position="229"/>
    </location>
    <ligand>
        <name>substrate</name>
    </ligand>
</feature>
<evidence type="ECO:0000256" key="6">
    <source>
        <dbReference type="ARBA" id="ARBA00023002"/>
    </source>
</evidence>
<dbReference type="InterPro" id="IPR022695">
    <property type="entry name" value="Histidinol_DH_monofunct"/>
</dbReference>
<dbReference type="SUPFAM" id="SSF53720">
    <property type="entry name" value="ALDH-like"/>
    <property type="match status" value="1"/>
</dbReference>
<dbReference type="AlphaFoldDB" id="A0A1M5H135"/>
<evidence type="ECO:0000313" key="15">
    <source>
        <dbReference type="EMBL" id="SHG09432.1"/>
    </source>
</evidence>
<dbReference type="PANTHER" id="PTHR21256:SF2">
    <property type="entry name" value="HISTIDINE BIOSYNTHESIS TRIFUNCTIONAL PROTEIN"/>
    <property type="match status" value="1"/>
</dbReference>
<dbReference type="STRING" id="930117.SAMN05216225_101546"/>
<feature type="binding site" evidence="8 13">
    <location>
        <position position="353"/>
    </location>
    <ligand>
        <name>Zn(2+)</name>
        <dbReference type="ChEBI" id="CHEBI:29105"/>
    </ligand>
</feature>
<feature type="active site" description="Proton acceptor" evidence="8 10">
    <location>
        <position position="319"/>
    </location>
</feature>
<feature type="binding site" evidence="8 13">
    <location>
        <position position="412"/>
    </location>
    <ligand>
        <name>Zn(2+)</name>
        <dbReference type="ChEBI" id="CHEBI:29105"/>
    </ligand>
</feature>
<keyword evidence="16" id="KW-1185">Reference proteome</keyword>
<dbReference type="InterPro" id="IPR012131">
    <property type="entry name" value="Hstdl_DH"/>
</dbReference>
<evidence type="ECO:0000313" key="16">
    <source>
        <dbReference type="Proteomes" id="UP000183988"/>
    </source>
</evidence>
<feature type="binding site" evidence="8 11">
    <location>
        <position position="183"/>
    </location>
    <ligand>
        <name>NAD(+)</name>
        <dbReference type="ChEBI" id="CHEBI:57540"/>
    </ligand>
</feature>
<evidence type="ECO:0000256" key="8">
    <source>
        <dbReference type="HAMAP-Rule" id="MF_01024"/>
    </source>
</evidence>
<dbReference type="PANTHER" id="PTHR21256">
    <property type="entry name" value="HISTIDINOL DEHYDROGENASE HDH"/>
    <property type="match status" value="1"/>
</dbReference>
<protein>
    <recommendedName>
        <fullName evidence="3 8">Histidinol dehydrogenase</fullName>
        <shortName evidence="8">HDH</shortName>
        <ecNumber evidence="3 8">1.1.1.23</ecNumber>
    </recommendedName>
</protein>
<evidence type="ECO:0000256" key="3">
    <source>
        <dbReference type="ARBA" id="ARBA00012965"/>
    </source>
</evidence>
<dbReference type="InterPro" id="IPR001692">
    <property type="entry name" value="Histidinol_DH_CS"/>
</dbReference>
<dbReference type="GO" id="GO:0000105">
    <property type="term" value="P:L-histidine biosynthetic process"/>
    <property type="evidence" value="ECO:0007669"/>
    <property type="project" value="UniProtKB-UniRule"/>
</dbReference>
<keyword evidence="4 8" id="KW-0479">Metal-binding</keyword>
<dbReference type="HAMAP" id="MF_01024">
    <property type="entry name" value="HisD"/>
    <property type="match status" value="1"/>
</dbReference>
<dbReference type="CDD" id="cd06572">
    <property type="entry name" value="Histidinol_dh"/>
    <property type="match status" value="1"/>
</dbReference>
<evidence type="ECO:0000256" key="11">
    <source>
        <dbReference type="PIRSR" id="PIRSR000099-2"/>
    </source>
</evidence>
<keyword evidence="5 8" id="KW-0862">Zinc</keyword>
<evidence type="ECO:0000256" key="14">
    <source>
        <dbReference type="RuleBase" id="RU004175"/>
    </source>
</evidence>
<proteinExistence type="inferred from homology"/>
<dbReference type="Gene3D" id="3.40.50.1980">
    <property type="entry name" value="Nitrogenase molybdenum iron protein domain"/>
    <property type="match status" value="2"/>
</dbReference>
<dbReference type="PROSITE" id="PS00611">
    <property type="entry name" value="HISOL_DEHYDROGENASE"/>
    <property type="match status" value="1"/>
</dbReference>
<feature type="binding site" evidence="8 13">
    <location>
        <position position="251"/>
    </location>
    <ligand>
        <name>Zn(2+)</name>
        <dbReference type="ChEBI" id="CHEBI:29105"/>
    </ligand>
</feature>
<feature type="binding site" evidence="8 11">
    <location>
        <position position="206"/>
    </location>
    <ligand>
        <name>NAD(+)</name>
        <dbReference type="ChEBI" id="CHEBI:57540"/>
    </ligand>
</feature>
<comment type="catalytic activity">
    <reaction evidence="7 8">
        <text>L-histidinol + 2 NAD(+) + H2O = L-histidine + 2 NADH + 3 H(+)</text>
        <dbReference type="Rhea" id="RHEA:20641"/>
        <dbReference type="ChEBI" id="CHEBI:15377"/>
        <dbReference type="ChEBI" id="CHEBI:15378"/>
        <dbReference type="ChEBI" id="CHEBI:57540"/>
        <dbReference type="ChEBI" id="CHEBI:57595"/>
        <dbReference type="ChEBI" id="CHEBI:57699"/>
        <dbReference type="ChEBI" id="CHEBI:57945"/>
        <dbReference type="EC" id="1.1.1.23"/>
    </reaction>
</comment>
<dbReference type="Gene3D" id="1.20.5.1300">
    <property type="match status" value="1"/>
</dbReference>
<dbReference type="Proteomes" id="UP000183988">
    <property type="component" value="Unassembled WGS sequence"/>
</dbReference>
<dbReference type="GO" id="GO:0008270">
    <property type="term" value="F:zinc ion binding"/>
    <property type="evidence" value="ECO:0007669"/>
    <property type="project" value="UniProtKB-UniRule"/>
</dbReference>
<comment type="pathway">
    <text evidence="8">Amino-acid biosynthesis; L-histidine biosynthesis; L-histidine from 5-phospho-alpha-D-ribose 1-diphosphate: step 9/9.</text>
</comment>
<dbReference type="PIRSF" id="PIRSF000099">
    <property type="entry name" value="Histidinol_dh"/>
    <property type="match status" value="1"/>
</dbReference>
<keyword evidence="8 11" id="KW-0520">NAD</keyword>
<comment type="cofactor">
    <cofactor evidence="8 13">
        <name>Zn(2+)</name>
        <dbReference type="ChEBI" id="CHEBI:29105"/>
    </cofactor>
    <text evidence="8 13">Binds 1 zinc ion per subunit.</text>
</comment>
<accession>A0A1M5H135</accession>
<dbReference type="GO" id="GO:0004399">
    <property type="term" value="F:histidinol dehydrogenase activity"/>
    <property type="evidence" value="ECO:0007669"/>
    <property type="project" value="UniProtKB-UniRule"/>
</dbReference>
<dbReference type="GO" id="GO:0051287">
    <property type="term" value="F:NAD binding"/>
    <property type="evidence" value="ECO:0007669"/>
    <property type="project" value="InterPro"/>
</dbReference>
<evidence type="ECO:0000256" key="4">
    <source>
        <dbReference type="ARBA" id="ARBA00022723"/>
    </source>
</evidence>
<evidence type="ECO:0000256" key="2">
    <source>
        <dbReference type="ARBA" id="ARBA00010178"/>
    </source>
</evidence>
<dbReference type="PRINTS" id="PR00083">
    <property type="entry name" value="HOLDHDRGNASE"/>
</dbReference>
<keyword evidence="6 8" id="KW-0560">Oxidoreductase</keyword>
<dbReference type="EC" id="1.1.1.23" evidence="3 8"/>
<comment type="function">
    <text evidence="1 8">Catalyzes the sequential NAD-dependent oxidations of L-histidinol to L-histidinaldehyde and then to L-histidine.</text>
</comment>
<organism evidence="15 16">
    <name type="scientific">Ornithinibacillus halophilus</name>
    <dbReference type="NCBI Taxonomy" id="930117"/>
    <lineage>
        <taxon>Bacteria</taxon>
        <taxon>Bacillati</taxon>
        <taxon>Bacillota</taxon>
        <taxon>Bacilli</taxon>
        <taxon>Bacillales</taxon>
        <taxon>Bacillaceae</taxon>
        <taxon>Ornithinibacillus</taxon>
    </lineage>
</organism>
<feature type="binding site" evidence="8 12">
    <location>
        <position position="412"/>
    </location>
    <ligand>
        <name>substrate</name>
    </ligand>
</feature>
<reference evidence="15 16" key="1">
    <citation type="submission" date="2016-11" db="EMBL/GenBank/DDBJ databases">
        <authorList>
            <person name="Jaros S."/>
            <person name="Januszkiewicz K."/>
            <person name="Wedrychowicz H."/>
        </authorList>
    </citation>
    <scope>NUCLEOTIDE SEQUENCE [LARGE SCALE GENOMIC DNA]</scope>
    <source>
        <strain evidence="15 16">IBRC-M 10683</strain>
    </source>
</reference>
<dbReference type="Pfam" id="PF00815">
    <property type="entry name" value="Histidinol_dh"/>
    <property type="match status" value="1"/>
</dbReference>
<keyword evidence="8" id="KW-0368">Histidine biosynthesis</keyword>